<sequence>MFLPGVQGFLWTGVVKINCDASFEITSDIAGVVVVVRDFTRAIIGGGLDCFKAFLASLAEAAPIRKHLETKQLRQDYYLTSIANIKSNIAVVLPHLSVGSFVTNTVDDDSFDDSDNEILTDKFDLDLSQKSWI</sequence>
<evidence type="ECO:0008006" key="3">
    <source>
        <dbReference type="Google" id="ProtNLM"/>
    </source>
</evidence>
<evidence type="ECO:0000313" key="1">
    <source>
        <dbReference type="EMBL" id="KAK8526997.1"/>
    </source>
</evidence>
<reference evidence="1 2" key="1">
    <citation type="journal article" date="2024" name="G3 (Bethesda)">
        <title>Genome assembly of Hibiscus sabdariffa L. provides insights into metabolisms of medicinal natural products.</title>
        <authorList>
            <person name="Kim T."/>
        </authorList>
    </citation>
    <scope>NUCLEOTIDE SEQUENCE [LARGE SCALE GENOMIC DNA]</scope>
    <source>
        <strain evidence="1">TK-2024</strain>
        <tissue evidence="1">Old leaves</tissue>
    </source>
</reference>
<organism evidence="1 2">
    <name type="scientific">Hibiscus sabdariffa</name>
    <name type="common">roselle</name>
    <dbReference type="NCBI Taxonomy" id="183260"/>
    <lineage>
        <taxon>Eukaryota</taxon>
        <taxon>Viridiplantae</taxon>
        <taxon>Streptophyta</taxon>
        <taxon>Embryophyta</taxon>
        <taxon>Tracheophyta</taxon>
        <taxon>Spermatophyta</taxon>
        <taxon>Magnoliopsida</taxon>
        <taxon>eudicotyledons</taxon>
        <taxon>Gunneridae</taxon>
        <taxon>Pentapetalae</taxon>
        <taxon>rosids</taxon>
        <taxon>malvids</taxon>
        <taxon>Malvales</taxon>
        <taxon>Malvaceae</taxon>
        <taxon>Malvoideae</taxon>
        <taxon>Hibiscus</taxon>
    </lineage>
</organism>
<protein>
    <recommendedName>
        <fullName evidence="3">RNase H type-1 domain-containing protein</fullName>
    </recommendedName>
</protein>
<proteinExistence type="predicted"/>
<evidence type="ECO:0000313" key="2">
    <source>
        <dbReference type="Proteomes" id="UP001472677"/>
    </source>
</evidence>
<comment type="caution">
    <text evidence="1">The sequence shown here is derived from an EMBL/GenBank/DDBJ whole genome shotgun (WGS) entry which is preliminary data.</text>
</comment>
<accession>A0ABR2CZT4</accession>
<dbReference type="EMBL" id="JBBPBM010000038">
    <property type="protein sequence ID" value="KAK8526997.1"/>
    <property type="molecule type" value="Genomic_DNA"/>
</dbReference>
<keyword evidence="2" id="KW-1185">Reference proteome</keyword>
<name>A0ABR2CZT4_9ROSI</name>
<gene>
    <name evidence="1" type="ORF">V6N12_054226</name>
</gene>
<dbReference type="Proteomes" id="UP001472677">
    <property type="component" value="Unassembled WGS sequence"/>
</dbReference>